<proteinExistence type="predicted"/>
<dbReference type="Proteomes" id="UP001064933">
    <property type="component" value="Chromosome"/>
</dbReference>
<dbReference type="RefSeq" id="WP_261756902.1">
    <property type="nucleotide sequence ID" value="NZ_CP104562.2"/>
</dbReference>
<keyword evidence="2" id="KW-1185">Reference proteome</keyword>
<sequence length="88" mass="9935">MLSPELENALHTWRIAEAELRRLEASLTGVNAKDQSPAVRERLLIALADQQAFALEMLNTVLAHVQDDLRRLRERSVRPQTSEADSDS</sequence>
<dbReference type="EMBL" id="CP104562">
    <property type="protein sequence ID" value="UXH77158.1"/>
    <property type="molecule type" value="Genomic_DNA"/>
</dbReference>
<accession>A0ABY6AXY5</accession>
<organism evidence="1 2">
    <name type="scientific">Roseateles amylovorans</name>
    <dbReference type="NCBI Taxonomy" id="2978473"/>
    <lineage>
        <taxon>Bacteria</taxon>
        <taxon>Pseudomonadati</taxon>
        <taxon>Pseudomonadota</taxon>
        <taxon>Betaproteobacteria</taxon>
        <taxon>Burkholderiales</taxon>
        <taxon>Sphaerotilaceae</taxon>
        <taxon>Roseateles</taxon>
    </lineage>
</organism>
<evidence type="ECO:0000313" key="2">
    <source>
        <dbReference type="Proteomes" id="UP001064933"/>
    </source>
</evidence>
<evidence type="ECO:0000313" key="1">
    <source>
        <dbReference type="EMBL" id="UXH77158.1"/>
    </source>
</evidence>
<gene>
    <name evidence="1" type="ORF">N4261_19380</name>
</gene>
<protein>
    <submittedName>
        <fullName evidence="1">Uncharacterized protein</fullName>
    </submittedName>
</protein>
<reference evidence="1" key="1">
    <citation type="submission" date="2022-10" db="EMBL/GenBank/DDBJ databases">
        <title>Characterization and whole genome sequencing of a new Roseateles species, isolated from fresh water.</title>
        <authorList>
            <person name="Guliayeva D.Y."/>
            <person name="Akhremchuk A.E."/>
            <person name="Sikolenko M.A."/>
            <person name="Valentovich L.N."/>
            <person name="Sidarenka A.V."/>
        </authorList>
    </citation>
    <scope>NUCLEOTIDE SEQUENCE</scope>
    <source>
        <strain evidence="1">BIM B-1768</strain>
    </source>
</reference>
<name>A0ABY6AXY5_9BURK</name>